<evidence type="ECO:0000313" key="3">
    <source>
        <dbReference type="EMBL" id="RFO96703.1"/>
    </source>
</evidence>
<dbReference type="InterPro" id="IPR012349">
    <property type="entry name" value="Split_barrel_FMN-bd"/>
</dbReference>
<organism evidence="3 4">
    <name type="scientific">Rhodoferax lacus</name>
    <dbReference type="NCBI Taxonomy" id="2184758"/>
    <lineage>
        <taxon>Bacteria</taxon>
        <taxon>Pseudomonadati</taxon>
        <taxon>Pseudomonadota</taxon>
        <taxon>Betaproteobacteria</taxon>
        <taxon>Burkholderiales</taxon>
        <taxon>Comamonadaceae</taxon>
        <taxon>Rhodoferax</taxon>
    </lineage>
</organism>
<feature type="domain" description="Flavin reductase like" evidence="2">
    <location>
        <begin position="13"/>
        <end position="154"/>
    </location>
</feature>
<proteinExistence type="predicted"/>
<dbReference type="GO" id="GO:0010181">
    <property type="term" value="F:FMN binding"/>
    <property type="evidence" value="ECO:0007669"/>
    <property type="project" value="InterPro"/>
</dbReference>
<name>A0A3E1RBR4_9BURK</name>
<accession>A0A3E1RBR4</accession>
<dbReference type="InterPro" id="IPR050268">
    <property type="entry name" value="NADH-dep_flavin_reductase"/>
</dbReference>
<evidence type="ECO:0000313" key="4">
    <source>
        <dbReference type="Proteomes" id="UP000260665"/>
    </source>
</evidence>
<dbReference type="GO" id="GO:0006208">
    <property type="term" value="P:pyrimidine nucleobase catabolic process"/>
    <property type="evidence" value="ECO:0007669"/>
    <property type="project" value="TreeGrafter"/>
</dbReference>
<dbReference type="Gene3D" id="2.30.110.10">
    <property type="entry name" value="Electron Transport, Fmn-binding Protein, Chain A"/>
    <property type="match status" value="1"/>
</dbReference>
<dbReference type="Pfam" id="PF01613">
    <property type="entry name" value="Flavin_Reduct"/>
    <property type="match status" value="1"/>
</dbReference>
<protein>
    <submittedName>
        <fullName evidence="3">Flavin reductase</fullName>
    </submittedName>
</protein>
<dbReference type="SMART" id="SM00903">
    <property type="entry name" value="Flavin_Reduct"/>
    <property type="match status" value="1"/>
</dbReference>
<dbReference type="AlphaFoldDB" id="A0A3E1RBR4"/>
<dbReference type="SUPFAM" id="SSF50475">
    <property type="entry name" value="FMN-binding split barrel"/>
    <property type="match status" value="1"/>
</dbReference>
<dbReference type="Proteomes" id="UP000260665">
    <property type="component" value="Unassembled WGS sequence"/>
</dbReference>
<keyword evidence="4" id="KW-1185">Reference proteome</keyword>
<dbReference type="InterPro" id="IPR002563">
    <property type="entry name" value="Flavin_Rdtase-like_dom"/>
</dbReference>
<evidence type="ECO:0000259" key="2">
    <source>
        <dbReference type="SMART" id="SM00903"/>
    </source>
</evidence>
<dbReference type="GO" id="GO:0042602">
    <property type="term" value="F:riboflavin reductase (NADPH) activity"/>
    <property type="evidence" value="ECO:0007669"/>
    <property type="project" value="TreeGrafter"/>
</dbReference>
<dbReference type="PANTHER" id="PTHR30466">
    <property type="entry name" value="FLAVIN REDUCTASE"/>
    <property type="match status" value="1"/>
</dbReference>
<reference evidence="3 4" key="1">
    <citation type="submission" date="2018-05" db="EMBL/GenBank/DDBJ databases">
        <title>Rhodoferax soyangensis sp.nov., isolated from an oligotrophic freshwater lake.</title>
        <authorList>
            <person name="Park M."/>
        </authorList>
    </citation>
    <scope>NUCLEOTIDE SEQUENCE [LARGE SCALE GENOMIC DNA]</scope>
    <source>
        <strain evidence="3 4">IMCC26218</strain>
    </source>
</reference>
<dbReference type="RefSeq" id="WP_117177412.1">
    <property type="nucleotide sequence ID" value="NZ_QFZK01000006.1"/>
</dbReference>
<evidence type="ECO:0000256" key="1">
    <source>
        <dbReference type="ARBA" id="ARBA00023002"/>
    </source>
</evidence>
<dbReference type="EMBL" id="QFZK01000006">
    <property type="protein sequence ID" value="RFO96703.1"/>
    <property type="molecule type" value="Genomic_DNA"/>
</dbReference>
<dbReference type="OrthoDB" id="9792858at2"/>
<comment type="caution">
    <text evidence="3">The sequence shown here is derived from an EMBL/GenBank/DDBJ whole genome shotgun (WGS) entry which is preliminary data.</text>
</comment>
<keyword evidence="1" id="KW-0560">Oxidoreductase</keyword>
<dbReference type="PANTHER" id="PTHR30466:SF1">
    <property type="entry name" value="FMN REDUCTASE (NADH) RUTF"/>
    <property type="match status" value="1"/>
</dbReference>
<sequence length="162" mass="17791">MNKFDSRELRTAMGRFTTGVTAISWDHDGEPMAMTVNAFMSISISPPLLAVSVKDASRFHRQITEQSQFAVNVLSQDQADISRHFGGSPQEGIGRPFSYRDGVPVINGAIVSFICKAENIIQAGDHHIYTGAIEVISDIEELEPLIFFGGKYFEPAQGVVSR</sequence>
<gene>
    <name evidence="3" type="ORF">DIC66_11850</name>
</gene>